<organism evidence="7 8">
    <name type="scientific">Anaerovirgula multivorans</name>
    <dbReference type="NCBI Taxonomy" id="312168"/>
    <lineage>
        <taxon>Bacteria</taxon>
        <taxon>Bacillati</taxon>
        <taxon>Bacillota</taxon>
        <taxon>Clostridia</taxon>
        <taxon>Peptostreptococcales</taxon>
        <taxon>Natronincolaceae</taxon>
        <taxon>Anaerovirgula</taxon>
    </lineage>
</organism>
<protein>
    <submittedName>
        <fullName evidence="7">RNA polymerase sigma-70 factor, ECF subfamily</fullName>
    </submittedName>
</protein>
<name>A0A239BX12_9FIRM</name>
<sequence length="168" mass="20339">MDKDFTLLYQKYKEPIFSYIYYLSTNHAEAEEICQDVFLKVYLNIDKFEGRSSFKTWIYRIAKNTFLEFKRKNKREVLTCEASVLERENTNGESIPESYLLNMENHYRIQRTLNNMTEKYRSFIILRDIQNLSYQEISEITDVKINTVKVNIYRARSEFQKIYKELEG</sequence>
<dbReference type="Proteomes" id="UP000198304">
    <property type="component" value="Unassembled WGS sequence"/>
</dbReference>
<keyword evidence="8" id="KW-1185">Reference proteome</keyword>
<evidence type="ECO:0000256" key="1">
    <source>
        <dbReference type="ARBA" id="ARBA00010641"/>
    </source>
</evidence>
<dbReference type="PANTHER" id="PTHR43133:SF51">
    <property type="entry name" value="RNA POLYMERASE SIGMA FACTOR"/>
    <property type="match status" value="1"/>
</dbReference>
<dbReference type="RefSeq" id="WP_242975047.1">
    <property type="nucleotide sequence ID" value="NZ_FZOJ01000004.1"/>
</dbReference>
<evidence type="ECO:0000313" key="7">
    <source>
        <dbReference type="EMBL" id="SNS11604.1"/>
    </source>
</evidence>
<dbReference type="Gene3D" id="1.10.10.10">
    <property type="entry name" value="Winged helix-like DNA-binding domain superfamily/Winged helix DNA-binding domain"/>
    <property type="match status" value="1"/>
</dbReference>
<dbReference type="GO" id="GO:0016987">
    <property type="term" value="F:sigma factor activity"/>
    <property type="evidence" value="ECO:0007669"/>
    <property type="project" value="UniProtKB-KW"/>
</dbReference>
<evidence type="ECO:0000256" key="2">
    <source>
        <dbReference type="ARBA" id="ARBA00023015"/>
    </source>
</evidence>
<dbReference type="GO" id="GO:0006352">
    <property type="term" value="P:DNA-templated transcription initiation"/>
    <property type="evidence" value="ECO:0007669"/>
    <property type="project" value="InterPro"/>
</dbReference>
<keyword evidence="2" id="KW-0805">Transcription regulation</keyword>
<feature type="domain" description="RNA polymerase sigma factor 70 region 4 type 2" evidence="6">
    <location>
        <begin position="108"/>
        <end position="157"/>
    </location>
</feature>
<dbReference type="Pfam" id="PF08281">
    <property type="entry name" value="Sigma70_r4_2"/>
    <property type="match status" value="1"/>
</dbReference>
<dbReference type="InterPro" id="IPR013325">
    <property type="entry name" value="RNA_pol_sigma_r2"/>
</dbReference>
<feature type="domain" description="RNA polymerase sigma-70 region 2" evidence="5">
    <location>
        <begin position="8"/>
        <end position="75"/>
    </location>
</feature>
<dbReference type="Pfam" id="PF04542">
    <property type="entry name" value="Sigma70_r2"/>
    <property type="match status" value="1"/>
</dbReference>
<gene>
    <name evidence="7" type="ORF">SAMN05446037_1004148</name>
</gene>
<dbReference type="InterPro" id="IPR039425">
    <property type="entry name" value="RNA_pol_sigma-70-like"/>
</dbReference>
<dbReference type="InterPro" id="IPR013249">
    <property type="entry name" value="RNA_pol_sigma70_r4_t2"/>
</dbReference>
<dbReference type="SUPFAM" id="SSF88946">
    <property type="entry name" value="Sigma2 domain of RNA polymerase sigma factors"/>
    <property type="match status" value="1"/>
</dbReference>
<comment type="similarity">
    <text evidence="1">Belongs to the sigma-70 factor family. ECF subfamily.</text>
</comment>
<dbReference type="EMBL" id="FZOJ01000004">
    <property type="protein sequence ID" value="SNS11604.1"/>
    <property type="molecule type" value="Genomic_DNA"/>
</dbReference>
<dbReference type="InterPro" id="IPR014284">
    <property type="entry name" value="RNA_pol_sigma-70_dom"/>
</dbReference>
<dbReference type="InterPro" id="IPR036388">
    <property type="entry name" value="WH-like_DNA-bd_sf"/>
</dbReference>
<accession>A0A239BX12</accession>
<dbReference type="SUPFAM" id="SSF88659">
    <property type="entry name" value="Sigma3 and sigma4 domains of RNA polymerase sigma factors"/>
    <property type="match status" value="1"/>
</dbReference>
<evidence type="ECO:0000313" key="8">
    <source>
        <dbReference type="Proteomes" id="UP000198304"/>
    </source>
</evidence>
<evidence type="ECO:0000256" key="4">
    <source>
        <dbReference type="ARBA" id="ARBA00023163"/>
    </source>
</evidence>
<dbReference type="InterPro" id="IPR013324">
    <property type="entry name" value="RNA_pol_sigma_r3/r4-like"/>
</dbReference>
<keyword evidence="4" id="KW-0804">Transcription</keyword>
<proteinExistence type="inferred from homology"/>
<dbReference type="AlphaFoldDB" id="A0A239BX12"/>
<keyword evidence="3" id="KW-0731">Sigma factor</keyword>
<dbReference type="Gene3D" id="1.10.1740.10">
    <property type="match status" value="1"/>
</dbReference>
<dbReference type="GO" id="GO:0003677">
    <property type="term" value="F:DNA binding"/>
    <property type="evidence" value="ECO:0007669"/>
    <property type="project" value="InterPro"/>
</dbReference>
<evidence type="ECO:0000256" key="3">
    <source>
        <dbReference type="ARBA" id="ARBA00023082"/>
    </source>
</evidence>
<evidence type="ECO:0000259" key="6">
    <source>
        <dbReference type="Pfam" id="PF08281"/>
    </source>
</evidence>
<evidence type="ECO:0000259" key="5">
    <source>
        <dbReference type="Pfam" id="PF04542"/>
    </source>
</evidence>
<dbReference type="InterPro" id="IPR007627">
    <property type="entry name" value="RNA_pol_sigma70_r2"/>
</dbReference>
<dbReference type="NCBIfam" id="TIGR02937">
    <property type="entry name" value="sigma70-ECF"/>
    <property type="match status" value="1"/>
</dbReference>
<dbReference type="CDD" id="cd06171">
    <property type="entry name" value="Sigma70_r4"/>
    <property type="match status" value="1"/>
</dbReference>
<reference evidence="7 8" key="1">
    <citation type="submission" date="2017-06" db="EMBL/GenBank/DDBJ databases">
        <authorList>
            <person name="Kim H.J."/>
            <person name="Triplett B.A."/>
        </authorList>
    </citation>
    <scope>NUCLEOTIDE SEQUENCE [LARGE SCALE GENOMIC DNA]</scope>
    <source>
        <strain evidence="7 8">SCA</strain>
    </source>
</reference>
<dbReference type="PANTHER" id="PTHR43133">
    <property type="entry name" value="RNA POLYMERASE ECF-TYPE SIGMA FACTO"/>
    <property type="match status" value="1"/>
</dbReference>